<evidence type="ECO:0000256" key="12">
    <source>
        <dbReference type="SAM" id="SignalP"/>
    </source>
</evidence>
<dbReference type="PROSITE" id="PS52016">
    <property type="entry name" value="TONB_DEPENDENT_REC_3"/>
    <property type="match status" value="1"/>
</dbReference>
<evidence type="ECO:0000313" key="15">
    <source>
        <dbReference type="EMBL" id="MDD0988343.1"/>
    </source>
</evidence>
<evidence type="ECO:0000256" key="4">
    <source>
        <dbReference type="ARBA" id="ARBA00022692"/>
    </source>
</evidence>
<evidence type="ECO:0000256" key="9">
    <source>
        <dbReference type="PROSITE-ProRule" id="PRU01360"/>
    </source>
</evidence>
<dbReference type="SUPFAM" id="SSF56935">
    <property type="entry name" value="Porins"/>
    <property type="match status" value="1"/>
</dbReference>
<keyword evidence="15" id="KW-0675">Receptor</keyword>
<dbReference type="RefSeq" id="WP_120734369.1">
    <property type="nucleotide sequence ID" value="NZ_CP181251.1"/>
</dbReference>
<comment type="caution">
    <text evidence="15">The sequence shown here is derived from an EMBL/GenBank/DDBJ whole genome shotgun (WGS) entry which is preliminary data.</text>
</comment>
<reference evidence="15" key="1">
    <citation type="submission" date="2022-05" db="EMBL/GenBank/DDBJ databases">
        <title>Novel Pseudomonas spp. Isolated from a Rainbow Trout Aquaculture Facility.</title>
        <authorList>
            <person name="Testerman T."/>
            <person name="Graf J."/>
        </authorList>
    </citation>
    <scope>NUCLEOTIDE SEQUENCE</scope>
    <source>
        <strain evidence="15">ID1050</strain>
    </source>
</reference>
<protein>
    <submittedName>
        <fullName evidence="15">TonB-dependent receptor</fullName>
    </submittedName>
</protein>
<evidence type="ECO:0000256" key="6">
    <source>
        <dbReference type="ARBA" id="ARBA00023077"/>
    </source>
</evidence>
<dbReference type="PANTHER" id="PTHR30442:SF0">
    <property type="entry name" value="FE(3+) DICITRATE TRANSPORT PROTEIN FECA"/>
    <property type="match status" value="1"/>
</dbReference>
<evidence type="ECO:0000313" key="16">
    <source>
        <dbReference type="Proteomes" id="UP001148189"/>
    </source>
</evidence>
<dbReference type="InterPro" id="IPR000531">
    <property type="entry name" value="Beta-barrel_TonB"/>
</dbReference>
<keyword evidence="2 9" id="KW-0813">Transport</keyword>
<evidence type="ECO:0000256" key="3">
    <source>
        <dbReference type="ARBA" id="ARBA00022452"/>
    </source>
</evidence>
<feature type="signal peptide" evidence="12">
    <location>
        <begin position="1"/>
        <end position="33"/>
    </location>
</feature>
<comment type="subcellular location">
    <subcellularLocation>
        <location evidence="1 9">Cell outer membrane</location>
        <topology evidence="1 9">Multi-pass membrane protein</topology>
    </subcellularLocation>
</comment>
<dbReference type="EMBL" id="JAMDHD010000048">
    <property type="protein sequence ID" value="MDD0988343.1"/>
    <property type="molecule type" value="Genomic_DNA"/>
</dbReference>
<feature type="chain" id="PRO_5046822803" evidence="12">
    <location>
        <begin position="34"/>
        <end position="1038"/>
    </location>
</feature>
<evidence type="ECO:0000256" key="2">
    <source>
        <dbReference type="ARBA" id="ARBA00022448"/>
    </source>
</evidence>
<dbReference type="Gene3D" id="2.170.130.10">
    <property type="entry name" value="TonB-dependent receptor, plug domain"/>
    <property type="match status" value="1"/>
</dbReference>
<dbReference type="Pfam" id="PF00593">
    <property type="entry name" value="TonB_dep_Rec_b-barrel"/>
    <property type="match status" value="1"/>
</dbReference>
<dbReference type="PANTHER" id="PTHR30442">
    <property type="entry name" value="IRON III DICITRATE TRANSPORT PROTEIN FECA"/>
    <property type="match status" value="1"/>
</dbReference>
<dbReference type="InterPro" id="IPR037066">
    <property type="entry name" value="Plug_dom_sf"/>
</dbReference>
<dbReference type="Pfam" id="PF07715">
    <property type="entry name" value="Plug"/>
    <property type="match status" value="1"/>
</dbReference>
<feature type="domain" description="TonB-dependent receptor plug" evidence="14">
    <location>
        <begin position="175"/>
        <end position="263"/>
    </location>
</feature>
<keyword evidence="16" id="KW-1185">Reference proteome</keyword>
<organism evidence="15 16">
    <name type="scientific">Pseudomonas shahriarae</name>
    <dbReference type="NCBI Taxonomy" id="2745512"/>
    <lineage>
        <taxon>Bacteria</taxon>
        <taxon>Pseudomonadati</taxon>
        <taxon>Pseudomonadota</taxon>
        <taxon>Gammaproteobacteria</taxon>
        <taxon>Pseudomonadales</taxon>
        <taxon>Pseudomonadaceae</taxon>
        <taxon>Pseudomonas</taxon>
    </lineage>
</organism>
<dbReference type="InterPro" id="IPR012910">
    <property type="entry name" value="Plug_dom"/>
</dbReference>
<name>A0ABT5NLI4_9PSED</name>
<feature type="domain" description="TonB-dependent receptor-like beta-barrel" evidence="13">
    <location>
        <begin position="603"/>
        <end position="1009"/>
    </location>
</feature>
<dbReference type="PROSITE" id="PS01156">
    <property type="entry name" value="TONB_DEPENDENT_REC_2"/>
    <property type="match status" value="1"/>
</dbReference>
<evidence type="ECO:0000256" key="1">
    <source>
        <dbReference type="ARBA" id="ARBA00004571"/>
    </source>
</evidence>
<evidence type="ECO:0000259" key="14">
    <source>
        <dbReference type="Pfam" id="PF07715"/>
    </source>
</evidence>
<feature type="short sequence motif" description="TonB C-terminal box" evidence="10">
    <location>
        <begin position="1021"/>
        <end position="1038"/>
    </location>
</feature>
<evidence type="ECO:0000256" key="10">
    <source>
        <dbReference type="PROSITE-ProRule" id="PRU10144"/>
    </source>
</evidence>
<dbReference type="InterPro" id="IPR010917">
    <property type="entry name" value="TonB_rcpt_CS"/>
</dbReference>
<dbReference type="Gene3D" id="3.55.50.30">
    <property type="match status" value="1"/>
</dbReference>
<dbReference type="Proteomes" id="UP001148189">
    <property type="component" value="Unassembled WGS sequence"/>
</dbReference>
<sequence length="1038" mass="115883">MQTQENNKKRQGTKRTRLSLGIQLAVIALVADAATISAVLAAPAASANHAPATDLYTFNVPTLALDEALVLLARQAGVELYLGSNDLTKSYGNPVKGRLSLDAALQTLLANQGVSYSLTGSAERPIIQVQSMPNSAGIQAGDLHPTYIMGMEGKQSRDEKGYNDIYDQDISSVYAGKEQIERYKGAAPADMFKGMLNVYSGDSRNSGALDPNIRGIQGPGRVPVTIDGTEQAITAYRGYMGANNRNYIDPNLIGSIKVLKGPNLERNVYSGVGGAVVASTLNVDDILKEDQAFGGELKIEGSNNSVSPKLPTLLTGQTRSPDYQHIPLHSYYDPSLYKHPRTSSNNKLLSSDDSAYRLALGTRQEKFELLAAYAFREKGNHYAGKNKTDFYSTGKQINGQFDYIPNLANIYKPGDEVPNTSSKMESWLGKAKLKIDEGQSLEFGYRDTDALYGEIMPSRISFFRPQDLYDAATYGVPQWPLSHVQSKAYNLEYNLKPEGNPWVDFYSNLWATNTRSDTYSSGGVPNQTTEDDRVYRNTAVANAQHDRVGLTASNKLKLLDSLDLTLGGSYQHEKLGSNDNYQDPIIGDTLRMYPRAGRRVEKEYNFNFDWRPVTFARFNAGMRYSSYWAFDDYLKGDQDKTGTITQDVPTGRRVSYVTQKTLTDHELKVLIDEKIAYESQFWDGFGMTDEERLEDVERIKRDTKRIQDTKHLVNWAHDGKGRYSRDNNPCINGVNAGENIIQCTADDNYITEQKDISAKHQKDSGWVPNLSVTFYTSENGRVYLRYSEAIRYPSMFESTIGFSSSTNPWGLEPEHAYNYEVAYIHNLAGWGGSESADVKLTYYNNTTKNVIERSPQLRFSNLEKQMTSGVEFQGRYDSGRFFTDFSLAHVLKNKVCDEDSALSISTDGSTPDCVDDGFVGGYLVSMSQPEWSANLGLGARFLDRKLEIGGRAIYYRQHESKFNSNYPNSAMVSYYINTPMSWDKIVTYDAYVNYKLTDDASIELTGTNLSNLYYIDPMTRSAMPAPGRTLKLAFTTTF</sequence>
<gene>
    <name evidence="15" type="ORF">M5G21_25640</name>
</gene>
<comment type="similarity">
    <text evidence="9 11">Belongs to the TonB-dependent receptor family.</text>
</comment>
<keyword evidence="5 12" id="KW-0732">Signal</keyword>
<keyword evidence="3 9" id="KW-1134">Transmembrane beta strand</keyword>
<proteinExistence type="inferred from homology"/>
<evidence type="ECO:0000256" key="5">
    <source>
        <dbReference type="ARBA" id="ARBA00022729"/>
    </source>
</evidence>
<evidence type="ECO:0000256" key="7">
    <source>
        <dbReference type="ARBA" id="ARBA00023136"/>
    </source>
</evidence>
<evidence type="ECO:0000256" key="11">
    <source>
        <dbReference type="RuleBase" id="RU003357"/>
    </source>
</evidence>
<keyword evidence="6 11" id="KW-0798">TonB box</keyword>
<dbReference type="InterPro" id="IPR039426">
    <property type="entry name" value="TonB-dep_rcpt-like"/>
</dbReference>
<dbReference type="InterPro" id="IPR036942">
    <property type="entry name" value="Beta-barrel_TonB_sf"/>
</dbReference>
<evidence type="ECO:0000259" key="13">
    <source>
        <dbReference type="Pfam" id="PF00593"/>
    </source>
</evidence>
<keyword evidence="7 9" id="KW-0472">Membrane</keyword>
<dbReference type="Gene3D" id="2.40.170.20">
    <property type="entry name" value="TonB-dependent receptor, beta-barrel domain"/>
    <property type="match status" value="2"/>
</dbReference>
<keyword evidence="4 9" id="KW-0812">Transmembrane</keyword>
<accession>A0ABT5NLI4</accession>
<keyword evidence="8 9" id="KW-0998">Cell outer membrane</keyword>
<evidence type="ECO:0000256" key="8">
    <source>
        <dbReference type="ARBA" id="ARBA00023237"/>
    </source>
</evidence>